<organism evidence="3 4">
    <name type="scientific">Alkalicoccobacillus porphyridii</name>
    <dbReference type="NCBI Taxonomy" id="2597270"/>
    <lineage>
        <taxon>Bacteria</taxon>
        <taxon>Bacillati</taxon>
        <taxon>Bacillota</taxon>
        <taxon>Bacilli</taxon>
        <taxon>Bacillales</taxon>
        <taxon>Bacillaceae</taxon>
        <taxon>Alkalicoccobacillus</taxon>
    </lineage>
</organism>
<gene>
    <name evidence="3" type="ORF">FN960_06075</name>
</gene>
<comment type="caution">
    <text evidence="3">The sequence shown here is derived from an EMBL/GenBank/DDBJ whole genome shotgun (WGS) entry which is preliminary data.</text>
</comment>
<evidence type="ECO:0000313" key="4">
    <source>
        <dbReference type="Proteomes" id="UP000318521"/>
    </source>
</evidence>
<feature type="signal peptide" evidence="2">
    <location>
        <begin position="1"/>
        <end position="19"/>
    </location>
</feature>
<dbReference type="PANTHER" id="PTHR33376">
    <property type="match status" value="1"/>
</dbReference>
<dbReference type="PANTHER" id="PTHR33376:SF4">
    <property type="entry name" value="SIALIC ACID-BINDING PERIPLASMIC PROTEIN SIAP"/>
    <property type="match status" value="1"/>
</dbReference>
<dbReference type="PROSITE" id="PS51257">
    <property type="entry name" value="PROKAR_LIPOPROTEIN"/>
    <property type="match status" value="1"/>
</dbReference>
<protein>
    <submittedName>
        <fullName evidence="3">TRAP transporter substrate-binding protein</fullName>
    </submittedName>
</protein>
<evidence type="ECO:0000256" key="1">
    <source>
        <dbReference type="ARBA" id="ARBA00022729"/>
    </source>
</evidence>
<dbReference type="EMBL" id="VLXZ01000003">
    <property type="protein sequence ID" value="TSB47305.1"/>
    <property type="molecule type" value="Genomic_DNA"/>
</dbReference>
<accession>A0A554A0T6</accession>
<dbReference type="InterPro" id="IPR018389">
    <property type="entry name" value="DctP_fam"/>
</dbReference>
<dbReference type="NCBIfam" id="NF037995">
    <property type="entry name" value="TRAP_S1"/>
    <property type="match status" value="1"/>
</dbReference>
<evidence type="ECO:0000313" key="3">
    <source>
        <dbReference type="EMBL" id="TSB47305.1"/>
    </source>
</evidence>
<keyword evidence="4" id="KW-1185">Reference proteome</keyword>
<dbReference type="RefSeq" id="WP_143847805.1">
    <property type="nucleotide sequence ID" value="NZ_VLXZ01000003.1"/>
</dbReference>
<dbReference type="CDD" id="cd13603">
    <property type="entry name" value="PBP2_TRAP_Siap_TeaA_like"/>
    <property type="match status" value="1"/>
</dbReference>
<name>A0A554A0T6_9BACI</name>
<proteinExistence type="predicted"/>
<dbReference type="OrthoDB" id="9776801at2"/>
<dbReference type="Pfam" id="PF03480">
    <property type="entry name" value="DctP"/>
    <property type="match status" value="1"/>
</dbReference>
<dbReference type="AlphaFoldDB" id="A0A554A0T6"/>
<keyword evidence="1 2" id="KW-0732">Signal</keyword>
<dbReference type="InterPro" id="IPR038404">
    <property type="entry name" value="TRAP_DctP_sf"/>
</dbReference>
<dbReference type="Proteomes" id="UP000318521">
    <property type="component" value="Unassembled WGS sequence"/>
</dbReference>
<dbReference type="Gene3D" id="3.40.190.170">
    <property type="entry name" value="Bacterial extracellular solute-binding protein, family 7"/>
    <property type="match status" value="1"/>
</dbReference>
<reference evidence="3 4" key="1">
    <citation type="submission" date="2019-07" db="EMBL/GenBank/DDBJ databases">
        <authorList>
            <person name="Park Y.J."/>
            <person name="Jeong S.E."/>
            <person name="Jung H.S."/>
        </authorList>
    </citation>
    <scope>NUCLEOTIDE SEQUENCE [LARGE SCALE GENOMIC DNA]</scope>
    <source>
        <strain evidence="4">P16(2019)</strain>
    </source>
</reference>
<dbReference type="GO" id="GO:0055085">
    <property type="term" value="P:transmembrane transport"/>
    <property type="evidence" value="ECO:0007669"/>
    <property type="project" value="InterPro"/>
</dbReference>
<evidence type="ECO:0000256" key="2">
    <source>
        <dbReference type="SAM" id="SignalP"/>
    </source>
</evidence>
<sequence length="335" mass="37173">MRKSWYSLIAITGAVGLLASCSSTEQVDADAHEPQVELVAATINSSSTFFGQALIAFADAIEEESDGEISVKVFTGGQLGDASSSYQSVISGDIDIIYTDTGWFAEHQPIFDVLATSYLFDDQEHYDSIVNETDGLAYFEDLLRESPGLETIMYTGGLERNIMSTFPIESVNDLQGRNMRTGGSGPELEWWQLLGANPLNVNFSEVYSAIQTGVVDGGHNSLDSMVENRFGEVVDYVARTQHVLALGFVVMNGERYDNLSDEHKEAIAAASDRVQSEYTDHAFEMADDYKDRLVEDFNITFTDFDKEEFIEISRNQRMEIARELGAEEVIADIFD</sequence>
<feature type="chain" id="PRO_5038621916" evidence="2">
    <location>
        <begin position="20"/>
        <end position="335"/>
    </location>
</feature>